<name>A0A7C4RTZ7_9BACT</name>
<feature type="region of interest" description="Ribokinase" evidence="11">
    <location>
        <begin position="1"/>
        <end position="328"/>
    </location>
</feature>
<protein>
    <recommendedName>
        <fullName evidence="11">Bifunctional protein HldE</fullName>
    </recommendedName>
    <domain>
        <recommendedName>
            <fullName evidence="11">D-beta-D-heptose 7-phosphate kinase</fullName>
            <ecNumber evidence="11">2.7.1.167</ecNumber>
        </recommendedName>
        <alternativeName>
            <fullName evidence="11">D-beta-D-heptose 7-phosphotransferase</fullName>
        </alternativeName>
        <alternativeName>
            <fullName evidence="11">D-glycero-beta-D-manno-heptose-7-phosphate kinase</fullName>
        </alternativeName>
    </domain>
    <domain>
        <recommendedName>
            <fullName evidence="11">D-beta-D-heptose 1-phosphate adenylyltransferase</fullName>
            <ecNumber evidence="11">2.7.7.70</ecNumber>
        </recommendedName>
        <alternativeName>
            <fullName evidence="11">D-glycero-beta-D-manno-heptose 1-phosphate adenylyltransferase</fullName>
        </alternativeName>
    </domain>
</protein>
<dbReference type="GO" id="GO:0005524">
    <property type="term" value="F:ATP binding"/>
    <property type="evidence" value="ECO:0007669"/>
    <property type="project" value="UniProtKB-UniRule"/>
</dbReference>
<sequence>MLLNWTKLSQTRVLVIGDVMLDRYIWGDVRRISPEAPVPVVAVRHKTHVPGGAGNVASNLAGLGCPVTLVGLCGFDPEADILKSLLTQSGIDTCLHPVEHRPTITKTRVMAGIQQVCRIDDENTSPLDETLSNALFRIFESEIERAHAVVLSDYGKGVLQSPGLCASMIQTCRRRAVPVLVDPKGADWSRYRGASGITPNTAELELAAGVRTPSLDALSAAAARLIDAIDLEWLVTTRGPRGMVVSRRGGMQPVAIPAVAKEVYDVSGAGDTVIAVSAACLACGMDICDAAAVANTAAGIVVGKLGTQPILRSELEAALQVGVGQASSGGSIKILSAQAAAHQVRSWQSAGKTVVFTNGCFDLLHPGHIHILHQAKALGDKLVVGLNSDASVRRLKGPSRPILSERDRAALLSALEDVDAVVLFSEDTPIELITLLKPDILVKGDDYRIDQVVGRDVVTSYGGKVMLVPLLQGYSTTGIANRIHAANGGS</sequence>
<comment type="pathway">
    <text evidence="11">Nucleotide-sugar biosynthesis; ADP-L-glycero-beta-D-manno-heptose biosynthesis; ADP-L-glycero-beta-D-manno-heptose from D-glycero-beta-D-manno-heptose 7-phosphate: step 1/4.</text>
</comment>
<dbReference type="EC" id="2.7.7.70" evidence="11"/>
<dbReference type="EMBL" id="DSUH01000326">
    <property type="protein sequence ID" value="HGU33999.1"/>
    <property type="molecule type" value="Genomic_DNA"/>
</dbReference>
<dbReference type="UniPathway" id="UPA00356">
    <property type="reaction ID" value="UER00437"/>
</dbReference>
<keyword evidence="4 11" id="KW-0548">Nucleotidyltransferase</keyword>
<dbReference type="Gene3D" id="3.40.50.620">
    <property type="entry name" value="HUPs"/>
    <property type="match status" value="1"/>
</dbReference>
<evidence type="ECO:0000256" key="2">
    <source>
        <dbReference type="ARBA" id="ARBA00003753"/>
    </source>
</evidence>
<keyword evidence="5 11" id="KW-0547">Nucleotide-binding</keyword>
<proteinExistence type="inferred from homology"/>
<accession>A0A7C4RTZ7</accession>
<comment type="function">
    <text evidence="2 11">Catalyzes the ADP transfer from ATP to D-glycero-beta-D-manno-heptose 1-phosphate, yielding ADP-D-glycero-beta-D-manno-heptose.</text>
</comment>
<feature type="region of interest" description="Cytidylyltransferase" evidence="11">
    <location>
        <begin position="356"/>
        <end position="490"/>
    </location>
</feature>
<feature type="domain" description="Cytidyltransferase-like" evidence="13">
    <location>
        <begin position="356"/>
        <end position="450"/>
    </location>
</feature>
<comment type="similarity">
    <text evidence="11">In the N-terminal section; belongs to the carbohydrate kinase PfkB family.</text>
</comment>
<keyword evidence="8 11" id="KW-0511">Multifunctional enzyme</keyword>
<dbReference type="InterPro" id="IPR023030">
    <property type="entry name" value="Bifunc_HldE"/>
</dbReference>
<organism evidence="14">
    <name type="scientific">Desulfatirhabdium butyrativorans</name>
    <dbReference type="NCBI Taxonomy" id="340467"/>
    <lineage>
        <taxon>Bacteria</taxon>
        <taxon>Pseudomonadati</taxon>
        <taxon>Thermodesulfobacteriota</taxon>
        <taxon>Desulfobacteria</taxon>
        <taxon>Desulfobacterales</taxon>
        <taxon>Desulfatirhabdiaceae</taxon>
        <taxon>Desulfatirhabdium</taxon>
    </lineage>
</organism>
<evidence type="ECO:0000256" key="3">
    <source>
        <dbReference type="ARBA" id="ARBA00022679"/>
    </source>
</evidence>
<dbReference type="Pfam" id="PF01467">
    <property type="entry name" value="CTP_transf_like"/>
    <property type="match status" value="1"/>
</dbReference>
<dbReference type="GO" id="GO:0097171">
    <property type="term" value="P:ADP-L-glycero-beta-D-manno-heptose biosynthetic process"/>
    <property type="evidence" value="ECO:0007669"/>
    <property type="project" value="UniProtKB-UniPathway"/>
</dbReference>
<evidence type="ECO:0000256" key="11">
    <source>
        <dbReference type="HAMAP-Rule" id="MF_01603"/>
    </source>
</evidence>
<dbReference type="GO" id="GO:0033786">
    <property type="term" value="F:heptose-1-phosphate adenylyltransferase activity"/>
    <property type="evidence" value="ECO:0007669"/>
    <property type="project" value="UniProtKB-UniRule"/>
</dbReference>
<evidence type="ECO:0000256" key="8">
    <source>
        <dbReference type="ARBA" id="ARBA00023268"/>
    </source>
</evidence>
<comment type="catalytic activity">
    <reaction evidence="10 11">
        <text>D-glycero-beta-D-manno-heptose 1-phosphate + ATP + H(+) = ADP-D-glycero-beta-D-manno-heptose + diphosphate</text>
        <dbReference type="Rhea" id="RHEA:27465"/>
        <dbReference type="ChEBI" id="CHEBI:15378"/>
        <dbReference type="ChEBI" id="CHEBI:30616"/>
        <dbReference type="ChEBI" id="CHEBI:33019"/>
        <dbReference type="ChEBI" id="CHEBI:59967"/>
        <dbReference type="ChEBI" id="CHEBI:61593"/>
        <dbReference type="EC" id="2.7.7.70"/>
    </reaction>
</comment>
<comment type="function">
    <text evidence="1 11">Catalyzes the phosphorylation of D-glycero-D-manno-heptose 7-phosphate at the C-1 position to selectively form D-glycero-beta-D-manno-heptose-1,7-bisphosphate.</text>
</comment>
<evidence type="ECO:0000259" key="12">
    <source>
        <dbReference type="Pfam" id="PF00294"/>
    </source>
</evidence>
<feature type="active site" evidence="11">
    <location>
        <position position="271"/>
    </location>
</feature>
<dbReference type="AlphaFoldDB" id="A0A7C4RTZ7"/>
<evidence type="ECO:0000256" key="10">
    <source>
        <dbReference type="ARBA" id="ARBA00047428"/>
    </source>
</evidence>
<dbReference type="NCBIfam" id="TIGR02199">
    <property type="entry name" value="rfaE_dom_II"/>
    <property type="match status" value="1"/>
</dbReference>
<keyword evidence="3 11" id="KW-0808">Transferase</keyword>
<dbReference type="GO" id="GO:0005829">
    <property type="term" value="C:cytosol"/>
    <property type="evidence" value="ECO:0007669"/>
    <property type="project" value="TreeGrafter"/>
</dbReference>
<dbReference type="GO" id="GO:0033785">
    <property type="term" value="F:heptose 7-phosphate kinase activity"/>
    <property type="evidence" value="ECO:0007669"/>
    <property type="project" value="UniProtKB-UniRule"/>
</dbReference>
<dbReference type="GO" id="GO:0016773">
    <property type="term" value="F:phosphotransferase activity, alcohol group as acceptor"/>
    <property type="evidence" value="ECO:0007669"/>
    <property type="project" value="InterPro"/>
</dbReference>
<feature type="domain" description="Carbohydrate kinase PfkB" evidence="12">
    <location>
        <begin position="11"/>
        <end position="309"/>
    </location>
</feature>
<dbReference type="InterPro" id="IPR004821">
    <property type="entry name" value="Cyt_trans-like"/>
</dbReference>
<dbReference type="HAMAP" id="MF_01603">
    <property type="entry name" value="HldE"/>
    <property type="match status" value="1"/>
</dbReference>
<evidence type="ECO:0000256" key="6">
    <source>
        <dbReference type="ARBA" id="ARBA00022777"/>
    </source>
</evidence>
<evidence type="ECO:0000259" key="13">
    <source>
        <dbReference type="Pfam" id="PF01467"/>
    </source>
</evidence>
<comment type="caution">
    <text evidence="14">The sequence shown here is derived from an EMBL/GenBank/DDBJ whole genome shotgun (WGS) entry which is preliminary data.</text>
</comment>
<dbReference type="CDD" id="cd01172">
    <property type="entry name" value="RfaE_like"/>
    <property type="match status" value="1"/>
</dbReference>
<dbReference type="PANTHER" id="PTHR46969">
    <property type="entry name" value="BIFUNCTIONAL PROTEIN HLDE"/>
    <property type="match status" value="1"/>
</dbReference>
<reference evidence="14" key="1">
    <citation type="journal article" date="2020" name="mSystems">
        <title>Genome- and Community-Level Interaction Insights into Carbon Utilization and Element Cycling Functions of Hydrothermarchaeota in Hydrothermal Sediment.</title>
        <authorList>
            <person name="Zhou Z."/>
            <person name="Liu Y."/>
            <person name="Xu W."/>
            <person name="Pan J."/>
            <person name="Luo Z.H."/>
            <person name="Li M."/>
        </authorList>
    </citation>
    <scope>NUCLEOTIDE SEQUENCE [LARGE SCALE GENOMIC DNA]</scope>
    <source>
        <strain evidence="14">SpSt-477</strain>
    </source>
</reference>
<dbReference type="InterPro" id="IPR011913">
    <property type="entry name" value="RfaE_dom_I"/>
</dbReference>
<evidence type="ECO:0000256" key="4">
    <source>
        <dbReference type="ARBA" id="ARBA00022695"/>
    </source>
</evidence>
<evidence type="ECO:0000256" key="1">
    <source>
        <dbReference type="ARBA" id="ARBA00002319"/>
    </source>
</evidence>
<feature type="binding site" evidence="11">
    <location>
        <begin position="200"/>
        <end position="203"/>
    </location>
    <ligand>
        <name>ATP</name>
        <dbReference type="ChEBI" id="CHEBI:30616"/>
    </ligand>
</feature>
<evidence type="ECO:0000256" key="5">
    <source>
        <dbReference type="ARBA" id="ARBA00022741"/>
    </source>
</evidence>
<dbReference type="NCBIfam" id="TIGR02198">
    <property type="entry name" value="rfaE_dom_I"/>
    <property type="match status" value="1"/>
</dbReference>
<gene>
    <name evidence="11 14" type="primary">hldE</name>
    <name evidence="14" type="ORF">ENS29_14310</name>
</gene>
<comment type="similarity">
    <text evidence="11">In the C-terminal section; belongs to the cytidylyltransferase family.</text>
</comment>
<dbReference type="NCBIfam" id="NF008454">
    <property type="entry name" value="PRK11316.1"/>
    <property type="match status" value="1"/>
</dbReference>
<dbReference type="EC" id="2.7.1.167" evidence="11"/>
<dbReference type="PANTHER" id="PTHR46969:SF1">
    <property type="entry name" value="BIFUNCTIONAL PROTEIN HLDE"/>
    <property type="match status" value="1"/>
</dbReference>
<comment type="subunit">
    <text evidence="11">Homodimer.</text>
</comment>
<comment type="pathway">
    <text evidence="11">Nucleotide-sugar biosynthesis; ADP-L-glycero-beta-D-manno-heptose biosynthesis; ADP-L-glycero-beta-D-manno-heptose from D-glycero-beta-D-manno-heptose 7-phosphate: step 3/4.</text>
</comment>
<dbReference type="SUPFAM" id="SSF53613">
    <property type="entry name" value="Ribokinase-like"/>
    <property type="match status" value="1"/>
</dbReference>
<keyword evidence="6 11" id="KW-0418">Kinase</keyword>
<dbReference type="NCBIfam" id="TIGR00125">
    <property type="entry name" value="cyt_tran_rel"/>
    <property type="match status" value="1"/>
</dbReference>
<dbReference type="InterPro" id="IPR011611">
    <property type="entry name" value="PfkB_dom"/>
</dbReference>
<comment type="catalytic activity">
    <reaction evidence="11">
        <text>D-glycero-beta-D-manno-heptose 7-phosphate + ATP = D-glycero-beta-D-manno-heptose 1,7-bisphosphate + ADP + H(+)</text>
        <dbReference type="Rhea" id="RHEA:27473"/>
        <dbReference type="ChEBI" id="CHEBI:15378"/>
        <dbReference type="ChEBI" id="CHEBI:30616"/>
        <dbReference type="ChEBI" id="CHEBI:60204"/>
        <dbReference type="ChEBI" id="CHEBI:60208"/>
        <dbReference type="ChEBI" id="CHEBI:456216"/>
        <dbReference type="EC" id="2.7.1.167"/>
    </reaction>
</comment>
<dbReference type="InterPro" id="IPR011914">
    <property type="entry name" value="RfaE_dom_II"/>
</dbReference>
<evidence type="ECO:0000256" key="7">
    <source>
        <dbReference type="ARBA" id="ARBA00022840"/>
    </source>
</evidence>
<dbReference type="FunFam" id="3.40.1190.20:FF:000002">
    <property type="entry name" value="Bifunctional protein HldE"/>
    <property type="match status" value="1"/>
</dbReference>
<dbReference type="Gene3D" id="3.40.1190.20">
    <property type="match status" value="1"/>
</dbReference>
<keyword evidence="7 11" id="KW-0067">ATP-binding</keyword>
<evidence type="ECO:0000313" key="14">
    <source>
        <dbReference type="EMBL" id="HGU33999.1"/>
    </source>
</evidence>
<dbReference type="SUPFAM" id="SSF52374">
    <property type="entry name" value="Nucleotidylyl transferase"/>
    <property type="match status" value="1"/>
</dbReference>
<dbReference type="Pfam" id="PF00294">
    <property type="entry name" value="PfkB"/>
    <property type="match status" value="1"/>
</dbReference>
<dbReference type="InterPro" id="IPR014729">
    <property type="entry name" value="Rossmann-like_a/b/a_fold"/>
</dbReference>
<evidence type="ECO:0000256" key="9">
    <source>
        <dbReference type="ARBA" id="ARBA00023277"/>
    </source>
</evidence>
<keyword evidence="9 11" id="KW-0119">Carbohydrate metabolism</keyword>
<dbReference type="InterPro" id="IPR029056">
    <property type="entry name" value="Ribokinase-like"/>
</dbReference>